<dbReference type="GO" id="GO:0005524">
    <property type="term" value="F:ATP binding"/>
    <property type="evidence" value="ECO:0007669"/>
    <property type="project" value="UniProtKB-KW"/>
</dbReference>
<dbReference type="PROSITE" id="PS50014">
    <property type="entry name" value="BROMODOMAIN_2"/>
    <property type="match status" value="1"/>
</dbReference>
<keyword evidence="5" id="KW-0547">Nucleotide-binding</keyword>
<feature type="compositionally biased region" description="Acidic residues" evidence="12">
    <location>
        <begin position="94"/>
        <end position="118"/>
    </location>
</feature>
<feature type="compositionally biased region" description="Basic residues" evidence="12">
    <location>
        <begin position="189"/>
        <end position="209"/>
    </location>
</feature>
<protein>
    <submittedName>
        <fullName evidence="14">Yta7 protein</fullName>
    </submittedName>
</protein>
<feature type="compositionally biased region" description="Polar residues" evidence="12">
    <location>
        <begin position="1231"/>
        <end position="1247"/>
    </location>
</feature>
<comment type="subcellular location">
    <subcellularLocation>
        <location evidence="2">Chromosome</location>
    </subcellularLocation>
    <subcellularLocation>
        <location evidence="1">Nucleus</location>
    </subcellularLocation>
</comment>
<dbReference type="Proteomes" id="UP001360560">
    <property type="component" value="Unassembled WGS sequence"/>
</dbReference>
<dbReference type="GO" id="GO:0042393">
    <property type="term" value="F:histone binding"/>
    <property type="evidence" value="ECO:0007669"/>
    <property type="project" value="UniProtKB-ARBA"/>
</dbReference>
<keyword evidence="9" id="KW-0539">Nucleus</keyword>
<dbReference type="GO" id="GO:0006337">
    <property type="term" value="P:nucleosome disassembly"/>
    <property type="evidence" value="ECO:0007669"/>
    <property type="project" value="TreeGrafter"/>
</dbReference>
<dbReference type="PANTHER" id="PTHR23069">
    <property type="entry name" value="AAA DOMAIN-CONTAINING"/>
    <property type="match status" value="1"/>
</dbReference>
<feature type="compositionally biased region" description="Polar residues" evidence="12">
    <location>
        <begin position="1198"/>
        <end position="1223"/>
    </location>
</feature>
<dbReference type="Pfam" id="PF00004">
    <property type="entry name" value="AAA"/>
    <property type="match status" value="2"/>
</dbReference>
<accession>A0AAV5QHE6</accession>
<dbReference type="SUPFAM" id="SSF47370">
    <property type="entry name" value="Bromodomain"/>
    <property type="match status" value="1"/>
</dbReference>
<evidence type="ECO:0000256" key="1">
    <source>
        <dbReference type="ARBA" id="ARBA00004123"/>
    </source>
</evidence>
<evidence type="ECO:0000256" key="9">
    <source>
        <dbReference type="ARBA" id="ARBA00023242"/>
    </source>
</evidence>
<comment type="caution">
    <text evidence="14">The sequence shown here is derived from an EMBL/GenBank/DDBJ whole genome shotgun (WGS) entry which is preliminary data.</text>
</comment>
<dbReference type="Gene3D" id="3.40.50.300">
    <property type="entry name" value="P-loop containing nucleotide triphosphate hydrolases"/>
    <property type="match status" value="2"/>
</dbReference>
<dbReference type="GO" id="GO:0003682">
    <property type="term" value="F:chromatin binding"/>
    <property type="evidence" value="ECO:0007669"/>
    <property type="project" value="TreeGrafter"/>
</dbReference>
<dbReference type="GO" id="GO:0005634">
    <property type="term" value="C:nucleus"/>
    <property type="evidence" value="ECO:0007669"/>
    <property type="project" value="UniProtKB-SubCell"/>
</dbReference>
<dbReference type="FunFam" id="3.40.50.300:FF:000061">
    <property type="entry name" value="ATPase family, AAA domain-containing 2"/>
    <property type="match status" value="1"/>
</dbReference>
<dbReference type="EMBL" id="BTFZ01000002">
    <property type="protein sequence ID" value="GMM34084.1"/>
    <property type="molecule type" value="Genomic_DNA"/>
</dbReference>
<name>A0AAV5QHE6_9ASCO</name>
<evidence type="ECO:0000256" key="7">
    <source>
        <dbReference type="ARBA" id="ARBA00022840"/>
    </source>
</evidence>
<keyword evidence="8 10" id="KW-0103">Bromodomain</keyword>
<dbReference type="Gene3D" id="1.20.920.10">
    <property type="entry name" value="Bromodomain-like"/>
    <property type="match status" value="1"/>
</dbReference>
<dbReference type="InterPro" id="IPR001487">
    <property type="entry name" value="Bromodomain"/>
</dbReference>
<dbReference type="FunFam" id="3.40.50.300:FF:001218">
    <property type="entry name" value="AAA family ATPase, putative"/>
    <property type="match status" value="1"/>
</dbReference>
<evidence type="ECO:0000256" key="4">
    <source>
        <dbReference type="ARBA" id="ARBA00022454"/>
    </source>
</evidence>
<evidence type="ECO:0000313" key="14">
    <source>
        <dbReference type="EMBL" id="GMM34084.1"/>
    </source>
</evidence>
<dbReference type="SMART" id="SM00382">
    <property type="entry name" value="AAA"/>
    <property type="match status" value="1"/>
</dbReference>
<feature type="region of interest" description="Disordered" evidence="12">
    <location>
        <begin position="1"/>
        <end position="272"/>
    </location>
</feature>
<feature type="compositionally biased region" description="Acidic residues" evidence="12">
    <location>
        <begin position="139"/>
        <end position="163"/>
    </location>
</feature>
<dbReference type="InterPro" id="IPR003959">
    <property type="entry name" value="ATPase_AAA_core"/>
</dbReference>
<evidence type="ECO:0000256" key="8">
    <source>
        <dbReference type="ARBA" id="ARBA00023117"/>
    </source>
</evidence>
<feature type="compositionally biased region" description="Basic and acidic residues" evidence="12">
    <location>
        <begin position="82"/>
        <end position="93"/>
    </location>
</feature>
<dbReference type="InterPro" id="IPR003960">
    <property type="entry name" value="ATPase_AAA_CS"/>
</dbReference>
<dbReference type="InterPro" id="IPR027417">
    <property type="entry name" value="P-loop_NTPase"/>
</dbReference>
<proteinExistence type="inferred from homology"/>
<evidence type="ECO:0000256" key="10">
    <source>
        <dbReference type="PROSITE-ProRule" id="PRU00035"/>
    </source>
</evidence>
<organism evidence="14 15">
    <name type="scientific">Saccharomycopsis crataegensis</name>
    <dbReference type="NCBI Taxonomy" id="43959"/>
    <lineage>
        <taxon>Eukaryota</taxon>
        <taxon>Fungi</taxon>
        <taxon>Dikarya</taxon>
        <taxon>Ascomycota</taxon>
        <taxon>Saccharomycotina</taxon>
        <taxon>Saccharomycetes</taxon>
        <taxon>Saccharomycopsidaceae</taxon>
        <taxon>Saccharomycopsis</taxon>
    </lineage>
</organism>
<feature type="compositionally biased region" description="Basic and acidic residues" evidence="12">
    <location>
        <begin position="164"/>
        <end position="175"/>
    </location>
</feature>
<dbReference type="GO" id="GO:0006334">
    <property type="term" value="P:nucleosome assembly"/>
    <property type="evidence" value="ECO:0007669"/>
    <property type="project" value="TreeGrafter"/>
</dbReference>
<dbReference type="InterPro" id="IPR041569">
    <property type="entry name" value="AAA_lid_3"/>
</dbReference>
<sequence>MGSKRRRHGSGDSRSSKSASGHRLRSRSQVSYRESDFEEELSDESDSQESLSETSNDGGNDVSEDESQPSFPVKLKLPSQKKVTDNDNNKVEVDEGDHEQEEEDDDEEEEEEEEEEEIQLNNRASRRARSIPKNVEQRDGDDDEYLEDEDDQEDDDDASEGESELERMVDKENDRNFIASEDDDDIAPRRKRRLKRKRSKKRKISKSKRLKETSANESDESYKDEDDDDAHMSVDQDSLAEELEDLKSSPESSPPRKNLRERKNVNYQIPPPLDTINLEDGFGHSNGHGMGATNGFGPNSWEPPARNRVPRSSAGLNKGLFSVAGPFGGNDIVPIFGSNAPQDLGIGAGNDSSSDDDEGFVTRPYDAATGGVNKVSSNNVSSTGIVKKNKSALADADPLGVDTNIDFKAVGGLDHYIDQLKEMVALPLLYPEVYTKFGITPPRGVLFHGPPGTGKTLMARALASSCSTEERKITFFMRKGADCLSKWVGEAERQLRLLFEEAKKQQPSIIFFDEIDGLAPVRSSKQEQIHASIVSTLLALMDGMDGRGQVIVIGATNRPDAIDPALRRPGRFDREFYFALPDIEARLTILNIHTKKWNPQPSEKLIRKLATLTKGYGGSDIRALCTEAALNSIKRKFPQIYDSSKKLVINPDEIKVHEVDFMNALDKIVPSSSRSTANPSNPIPEHLEPLLRNDYNQVTARLKQLVSKKKEGFLSMEDDSDEDEEAVAQKQQLENKFGMTKHDLFKKLSSSRVFKPRLLISGKPGMGQKYLGSAALNYLEGFQVQSLDLGTLFSESGRTPEAAIIQMYLEAKRNQPSVLFIPNLEIWLQSVPESAKSTLEGLLRSTSSSERILLLGLCEVDPSDETLQSQLEIDSARFFGVGSANVYMIDSIEEKQREEFFKFLWAFLQTRPVFEELNVDDPKYKKFQEIKHYKKTEKLAIATTAPISSEQKDAEIKSQQKQQQKALKQQHKSDVRLKNLVKIKLSTIMEIFKARYKRFKKPVIPLQQLAHLFEPSILPLDAPPPQYSKDGDTILDTYTGCRFYNMELDTIEERLWNGFYSEPKQFLKDVEMIYQDAKNIGDRERSLKASELFVNAQVSIEELFTSDLIDQCKEMRRRELDRQKQYEKKVKELQDKITTATAVELTGGKNENLESDKSENIDGVNCHKMNDDEVADQDTESKHEADQADESHDGKIVSTESITQQNSTEQQSSVAESDSNGSESDSKGNADSDTPMLTNSEVTSSAVNAEDTETKASEEQEPVKRFTDEELEEYDLYLNKLEANKSREIELDSDYLAKVQRKLFEQTDGFSIEELELMNSLISEIIWQNKHEWDRNKVLKLIEKKIKHVVKVITRQRSDVD</sequence>
<keyword evidence="4" id="KW-0158">Chromosome</keyword>
<dbReference type="PROSITE" id="PS00674">
    <property type="entry name" value="AAA"/>
    <property type="match status" value="1"/>
</dbReference>
<dbReference type="SUPFAM" id="SSF52540">
    <property type="entry name" value="P-loop containing nucleoside triphosphate hydrolases"/>
    <property type="match status" value="2"/>
</dbReference>
<dbReference type="CDD" id="cd05491">
    <property type="entry name" value="Bromo_TBP7_like"/>
    <property type="match status" value="1"/>
</dbReference>
<feature type="compositionally biased region" description="Acidic residues" evidence="12">
    <location>
        <begin position="217"/>
        <end position="229"/>
    </location>
</feature>
<evidence type="ECO:0000256" key="3">
    <source>
        <dbReference type="ARBA" id="ARBA00006914"/>
    </source>
</evidence>
<evidence type="ECO:0000256" key="2">
    <source>
        <dbReference type="ARBA" id="ARBA00004286"/>
    </source>
</evidence>
<gene>
    <name evidence="14" type="ORF">DASC09_014090</name>
</gene>
<feature type="compositionally biased region" description="Acidic residues" evidence="12">
    <location>
        <begin position="36"/>
        <end position="47"/>
    </location>
</feature>
<keyword evidence="15" id="KW-1185">Reference proteome</keyword>
<feature type="region of interest" description="Disordered" evidence="12">
    <location>
        <begin position="1174"/>
        <end position="1265"/>
    </location>
</feature>
<dbReference type="Gene3D" id="1.10.8.60">
    <property type="match status" value="1"/>
</dbReference>
<keyword evidence="11" id="KW-0175">Coiled coil</keyword>
<dbReference type="GO" id="GO:0016887">
    <property type="term" value="F:ATP hydrolysis activity"/>
    <property type="evidence" value="ECO:0007669"/>
    <property type="project" value="InterPro"/>
</dbReference>
<evidence type="ECO:0000259" key="13">
    <source>
        <dbReference type="PROSITE" id="PS50014"/>
    </source>
</evidence>
<evidence type="ECO:0000313" key="15">
    <source>
        <dbReference type="Proteomes" id="UP001360560"/>
    </source>
</evidence>
<feature type="domain" description="Bromo" evidence="13">
    <location>
        <begin position="1046"/>
        <end position="1088"/>
    </location>
</feature>
<evidence type="ECO:0000256" key="12">
    <source>
        <dbReference type="SAM" id="MobiDB-lite"/>
    </source>
</evidence>
<reference evidence="14 15" key="1">
    <citation type="journal article" date="2023" name="Elife">
        <title>Identification of key yeast species and microbe-microbe interactions impacting larval growth of Drosophila in the wild.</title>
        <authorList>
            <person name="Mure A."/>
            <person name="Sugiura Y."/>
            <person name="Maeda R."/>
            <person name="Honda K."/>
            <person name="Sakurai N."/>
            <person name="Takahashi Y."/>
            <person name="Watada M."/>
            <person name="Katoh T."/>
            <person name="Gotoh A."/>
            <person name="Gotoh Y."/>
            <person name="Taniguchi I."/>
            <person name="Nakamura K."/>
            <person name="Hayashi T."/>
            <person name="Katayama T."/>
            <person name="Uemura T."/>
            <person name="Hattori Y."/>
        </authorList>
    </citation>
    <scope>NUCLEOTIDE SEQUENCE [LARGE SCALE GENOMIC DNA]</scope>
    <source>
        <strain evidence="14 15">SC-9</strain>
    </source>
</reference>
<feature type="coiled-coil region" evidence="11">
    <location>
        <begin position="1116"/>
        <end position="1143"/>
    </location>
</feature>
<evidence type="ECO:0000256" key="6">
    <source>
        <dbReference type="ARBA" id="ARBA00022801"/>
    </source>
</evidence>
<dbReference type="GeneID" id="90072063"/>
<feature type="compositionally biased region" description="Basic and acidic residues" evidence="12">
    <location>
        <begin position="1179"/>
        <end position="1195"/>
    </location>
</feature>
<dbReference type="InterPro" id="IPR045199">
    <property type="entry name" value="ATAD2-like"/>
</dbReference>
<keyword evidence="6" id="KW-0378">Hydrolase</keyword>
<feature type="compositionally biased region" description="Basic and acidic residues" evidence="12">
    <location>
        <begin position="1252"/>
        <end position="1265"/>
    </location>
</feature>
<feature type="region of interest" description="Disordered" evidence="12">
    <location>
        <begin position="951"/>
        <end position="970"/>
    </location>
</feature>
<dbReference type="RefSeq" id="XP_064851084.1">
    <property type="nucleotide sequence ID" value="XM_064995012.1"/>
</dbReference>
<dbReference type="InterPro" id="IPR036427">
    <property type="entry name" value="Bromodomain-like_sf"/>
</dbReference>
<dbReference type="GO" id="GO:0140674">
    <property type="term" value="F:ATP-dependent histone chaperone activity"/>
    <property type="evidence" value="ECO:0007669"/>
    <property type="project" value="UniProtKB-ARBA"/>
</dbReference>
<evidence type="ECO:0000256" key="11">
    <source>
        <dbReference type="SAM" id="Coils"/>
    </source>
</evidence>
<dbReference type="GO" id="GO:0000785">
    <property type="term" value="C:chromatin"/>
    <property type="evidence" value="ECO:0007669"/>
    <property type="project" value="UniProtKB-ARBA"/>
</dbReference>
<dbReference type="InterPro" id="IPR003593">
    <property type="entry name" value="AAA+_ATPase"/>
</dbReference>
<dbReference type="PANTHER" id="PTHR23069:SF0">
    <property type="entry name" value="TAT-BINDING HOMOLOG 7"/>
    <property type="match status" value="1"/>
</dbReference>
<dbReference type="Pfam" id="PF17862">
    <property type="entry name" value="AAA_lid_3"/>
    <property type="match status" value="1"/>
</dbReference>
<dbReference type="GO" id="GO:0045815">
    <property type="term" value="P:transcription initiation-coupled chromatin remodeling"/>
    <property type="evidence" value="ECO:0007669"/>
    <property type="project" value="TreeGrafter"/>
</dbReference>
<keyword evidence="7" id="KW-0067">ATP-binding</keyword>
<dbReference type="FunFam" id="1.10.8.60:FF:000016">
    <property type="entry name" value="ATPase family AAA domain-containing protein 2B"/>
    <property type="match status" value="1"/>
</dbReference>
<evidence type="ECO:0000256" key="5">
    <source>
        <dbReference type="ARBA" id="ARBA00022741"/>
    </source>
</evidence>
<comment type="similarity">
    <text evidence="3">Belongs to the AAA ATPase family.</text>
</comment>
<dbReference type="CDD" id="cd19517">
    <property type="entry name" value="RecA-like_Yta7-like"/>
    <property type="match status" value="1"/>
</dbReference>